<dbReference type="InterPro" id="IPR025550">
    <property type="entry name" value="YycC"/>
</dbReference>
<reference evidence="2" key="1">
    <citation type="submission" date="2016-10" db="EMBL/GenBank/DDBJ databases">
        <authorList>
            <person name="Varghese N."/>
            <person name="Submissions S."/>
        </authorList>
    </citation>
    <scope>NUCLEOTIDE SEQUENCE [LARGE SCALE GENOMIC DNA]</scope>
    <source>
        <strain evidence="2">SP</strain>
    </source>
</reference>
<keyword evidence="2" id="KW-1185">Reference proteome</keyword>
<dbReference type="Pfam" id="PF14174">
    <property type="entry name" value="YycC"/>
    <property type="match status" value="1"/>
</dbReference>
<protein>
    <submittedName>
        <fullName evidence="1">YycC-like protein</fullName>
    </submittedName>
</protein>
<gene>
    <name evidence="1" type="ORF">SAMN05421736_1299</name>
</gene>
<evidence type="ECO:0000313" key="2">
    <source>
        <dbReference type="Proteomes" id="UP000198935"/>
    </source>
</evidence>
<dbReference type="OrthoDB" id="2357473at2"/>
<proteinExistence type="predicted"/>
<dbReference type="Proteomes" id="UP000198935">
    <property type="component" value="Unassembled WGS sequence"/>
</dbReference>
<name>A0A1H3UXD6_9BACI</name>
<dbReference type="EMBL" id="FNPI01000029">
    <property type="protein sequence ID" value="SDZ67102.1"/>
    <property type="molecule type" value="Genomic_DNA"/>
</dbReference>
<organism evidence="1 2">
    <name type="scientific">Evansella caseinilytica</name>
    <dbReference type="NCBI Taxonomy" id="1503961"/>
    <lineage>
        <taxon>Bacteria</taxon>
        <taxon>Bacillati</taxon>
        <taxon>Bacillota</taxon>
        <taxon>Bacilli</taxon>
        <taxon>Bacillales</taxon>
        <taxon>Bacillaceae</taxon>
        <taxon>Evansella</taxon>
    </lineage>
</organism>
<sequence length="54" mass="6304">MRPNQISLETAKILSEKLKMPIEHIMHTPPHIIMAKVKQLEEKVEKEAAEKEQE</sequence>
<evidence type="ECO:0000313" key="1">
    <source>
        <dbReference type="EMBL" id="SDZ67102.1"/>
    </source>
</evidence>
<dbReference type="AlphaFoldDB" id="A0A1H3UXD6"/>
<accession>A0A1H3UXD6</accession>